<proteinExistence type="inferred from homology"/>
<evidence type="ECO:0000256" key="7">
    <source>
        <dbReference type="ARBA" id="ARBA00023136"/>
    </source>
</evidence>
<comment type="caution">
    <text evidence="10">The sequence shown here is derived from an EMBL/GenBank/DDBJ whole genome shotgun (WGS) entry which is preliminary data.</text>
</comment>
<keyword evidence="6 8" id="KW-1133">Transmembrane helix</keyword>
<dbReference type="Pfam" id="PF01618">
    <property type="entry name" value="MotA_ExbB"/>
    <property type="match status" value="1"/>
</dbReference>
<evidence type="ECO:0000256" key="3">
    <source>
        <dbReference type="ARBA" id="ARBA00022448"/>
    </source>
</evidence>
<dbReference type="PROSITE" id="PS01307">
    <property type="entry name" value="MOTA"/>
    <property type="match status" value="1"/>
</dbReference>
<dbReference type="InterPro" id="IPR002898">
    <property type="entry name" value="MotA_ExbB_proton_chnl"/>
</dbReference>
<evidence type="ECO:0000259" key="9">
    <source>
        <dbReference type="Pfam" id="PF01618"/>
    </source>
</evidence>
<evidence type="ECO:0000256" key="2">
    <source>
        <dbReference type="ARBA" id="ARBA00008038"/>
    </source>
</evidence>
<dbReference type="GO" id="GO:0006935">
    <property type="term" value="P:chemotaxis"/>
    <property type="evidence" value="ECO:0007669"/>
    <property type="project" value="InterPro"/>
</dbReference>
<dbReference type="EMBL" id="VUMD01000010">
    <property type="protein sequence ID" value="MSS37379.1"/>
    <property type="molecule type" value="Genomic_DNA"/>
</dbReference>
<gene>
    <name evidence="10" type="ORF">FYJ39_12525</name>
</gene>
<dbReference type="GO" id="GO:0071978">
    <property type="term" value="P:bacterial-type flagellum-dependent swarming motility"/>
    <property type="evidence" value="ECO:0007669"/>
    <property type="project" value="InterPro"/>
</dbReference>
<evidence type="ECO:0000256" key="8">
    <source>
        <dbReference type="SAM" id="Phobius"/>
    </source>
</evidence>
<keyword evidence="11" id="KW-1185">Reference proteome</keyword>
<sequence>MDLTTLIGIVLGGILIVWGIGPVNLGNFADTSSVLIVVGGTLAAVIASYPLRLLMDIPKHMLVLMRGKKYNIPKLVDQIVDLAMIARQSGLLALEEKADEIQDPFFKQAVLMIVDANDPDKVRYMLEREMDDMMTRHDEAAGIYEKASAFAPAFGMIGTLVGLINMLKQLGLDSGEANSSLGQDMAVALITTFYGCVLSNLLFHPIAKKLRIRQEEEELYCSTIIEGIIAIQGGENPKFIRERLLSCMKQSQQKKLLLKAGREERRTEGGIGEEA</sequence>
<dbReference type="GO" id="GO:0005886">
    <property type="term" value="C:plasma membrane"/>
    <property type="evidence" value="ECO:0007669"/>
    <property type="project" value="UniProtKB-SubCell"/>
</dbReference>
<evidence type="ECO:0000313" key="11">
    <source>
        <dbReference type="Proteomes" id="UP000429958"/>
    </source>
</evidence>
<keyword evidence="5 8" id="KW-0812">Transmembrane</keyword>
<reference evidence="10 11" key="1">
    <citation type="submission" date="2019-08" db="EMBL/GenBank/DDBJ databases">
        <title>In-depth cultivation of the pig gut microbiome towards novel bacterial diversity and tailored functional studies.</title>
        <authorList>
            <person name="Wylensek D."/>
            <person name="Hitch T.C.A."/>
            <person name="Clavel T."/>
        </authorList>
    </citation>
    <scope>NUCLEOTIDE SEQUENCE [LARGE SCALE GENOMIC DNA]</scope>
    <source>
        <strain evidence="10 11">WCA-389-WT-23D1</strain>
    </source>
</reference>
<dbReference type="PANTHER" id="PTHR30433">
    <property type="entry name" value="CHEMOTAXIS PROTEIN MOTA"/>
    <property type="match status" value="1"/>
</dbReference>
<dbReference type="RefSeq" id="WP_154472806.1">
    <property type="nucleotide sequence ID" value="NZ_DBEWUL010000174.1"/>
</dbReference>
<keyword evidence="3" id="KW-0813">Transport</keyword>
<dbReference type="AlphaFoldDB" id="A0A7X2NM52"/>
<feature type="transmembrane region" description="Helical" evidence="8">
    <location>
        <begin position="7"/>
        <end position="25"/>
    </location>
</feature>
<evidence type="ECO:0000256" key="6">
    <source>
        <dbReference type="ARBA" id="ARBA00022989"/>
    </source>
</evidence>
<feature type="transmembrane region" description="Helical" evidence="8">
    <location>
        <begin position="31"/>
        <end position="51"/>
    </location>
</feature>
<evidence type="ECO:0000256" key="1">
    <source>
        <dbReference type="ARBA" id="ARBA00004651"/>
    </source>
</evidence>
<evidence type="ECO:0000256" key="4">
    <source>
        <dbReference type="ARBA" id="ARBA00022475"/>
    </source>
</evidence>
<dbReference type="Proteomes" id="UP000429958">
    <property type="component" value="Unassembled WGS sequence"/>
</dbReference>
<comment type="similarity">
    <text evidence="2">Belongs to the MotA family.</text>
</comment>
<evidence type="ECO:0000256" key="5">
    <source>
        <dbReference type="ARBA" id="ARBA00022692"/>
    </source>
</evidence>
<feature type="domain" description="MotA/TolQ/ExbB proton channel" evidence="9">
    <location>
        <begin position="98"/>
        <end position="219"/>
    </location>
</feature>
<feature type="transmembrane region" description="Helical" evidence="8">
    <location>
        <begin position="143"/>
        <end position="165"/>
    </location>
</feature>
<comment type="subcellular location">
    <subcellularLocation>
        <location evidence="1">Cell membrane</location>
        <topology evidence="1">Multi-pass membrane protein</topology>
    </subcellularLocation>
</comment>
<evidence type="ECO:0000313" key="10">
    <source>
        <dbReference type="EMBL" id="MSS37379.1"/>
    </source>
</evidence>
<dbReference type="PANTHER" id="PTHR30433:SF2">
    <property type="entry name" value="MOTILITY PROTEIN A"/>
    <property type="match status" value="1"/>
</dbReference>
<feature type="transmembrane region" description="Helical" evidence="8">
    <location>
        <begin position="185"/>
        <end position="203"/>
    </location>
</feature>
<name>A0A7X2NM52_9CLOT</name>
<keyword evidence="7 8" id="KW-0472">Membrane</keyword>
<protein>
    <submittedName>
        <fullName evidence="10">Motility protein A</fullName>
    </submittedName>
</protein>
<dbReference type="InterPro" id="IPR000540">
    <property type="entry name" value="Flag_MotA_CS"/>
</dbReference>
<accession>A0A7X2NM52</accession>
<organism evidence="10 11">
    <name type="scientific">Clostridium porci</name>
    <dbReference type="NCBI Taxonomy" id="2605778"/>
    <lineage>
        <taxon>Bacteria</taxon>
        <taxon>Bacillati</taxon>
        <taxon>Bacillota</taxon>
        <taxon>Clostridia</taxon>
        <taxon>Eubacteriales</taxon>
        <taxon>Clostridiaceae</taxon>
        <taxon>Clostridium</taxon>
    </lineage>
</organism>
<dbReference type="InterPro" id="IPR047055">
    <property type="entry name" value="MotA-like"/>
</dbReference>
<keyword evidence="4" id="KW-1003">Cell membrane</keyword>